<feature type="transmembrane region" description="Helical" evidence="1">
    <location>
        <begin position="116"/>
        <end position="135"/>
    </location>
</feature>
<dbReference type="Proteomes" id="UP000197361">
    <property type="component" value="Unassembled WGS sequence"/>
</dbReference>
<proteinExistence type="predicted"/>
<evidence type="ECO:0000313" key="2">
    <source>
        <dbReference type="EMBL" id="OWQ97195.1"/>
    </source>
</evidence>
<dbReference type="AlphaFoldDB" id="A0A246JVU4"/>
<name>A0A246JVU4_9SPHN</name>
<gene>
    <name evidence="2" type="ORF">CDQ92_09040</name>
</gene>
<evidence type="ECO:0000256" key="1">
    <source>
        <dbReference type="SAM" id="Phobius"/>
    </source>
</evidence>
<feature type="transmembrane region" description="Helical" evidence="1">
    <location>
        <begin position="12"/>
        <end position="31"/>
    </location>
</feature>
<keyword evidence="1" id="KW-0812">Transmembrane</keyword>
<accession>A0A246JVU4</accession>
<keyword evidence="1" id="KW-1133">Transmembrane helix</keyword>
<dbReference type="RefSeq" id="WP_088441050.1">
    <property type="nucleotide sequence ID" value="NZ_BMMC01000006.1"/>
</dbReference>
<dbReference type="OrthoDB" id="5801787at2"/>
<keyword evidence="3" id="KW-1185">Reference proteome</keyword>
<evidence type="ECO:0000313" key="3">
    <source>
        <dbReference type="Proteomes" id="UP000197361"/>
    </source>
</evidence>
<feature type="transmembrane region" description="Helical" evidence="1">
    <location>
        <begin position="51"/>
        <end position="77"/>
    </location>
</feature>
<keyword evidence="1" id="KW-0472">Membrane</keyword>
<protein>
    <recommendedName>
        <fullName evidence="4">Sugar transporter</fullName>
    </recommendedName>
</protein>
<organism evidence="2 3">
    <name type="scientific">Sphingopyxis bauzanensis</name>
    <dbReference type="NCBI Taxonomy" id="651663"/>
    <lineage>
        <taxon>Bacteria</taxon>
        <taxon>Pseudomonadati</taxon>
        <taxon>Pseudomonadota</taxon>
        <taxon>Alphaproteobacteria</taxon>
        <taxon>Sphingomonadales</taxon>
        <taxon>Sphingomonadaceae</taxon>
        <taxon>Sphingopyxis</taxon>
    </lineage>
</organism>
<evidence type="ECO:0008006" key="4">
    <source>
        <dbReference type="Google" id="ProtNLM"/>
    </source>
</evidence>
<dbReference type="EMBL" id="NISK01000002">
    <property type="protein sequence ID" value="OWQ97195.1"/>
    <property type="molecule type" value="Genomic_DNA"/>
</dbReference>
<sequence length="145" mass="16129">MTDVVKTPWHLWVVGVVSLLINAFPVADFTLTNMQNEFWLSPLTAAQRSFILGAPLWADAFWALGGFGAFIGSLLLLMRSRHAVTAFILSIIGLAGSTLYQHVLQGETTRELFQNVALYVTLTIWVIMLALLFYARAMKAEGILR</sequence>
<feature type="transmembrane region" description="Helical" evidence="1">
    <location>
        <begin position="84"/>
        <end position="104"/>
    </location>
</feature>
<comment type="caution">
    <text evidence="2">The sequence shown here is derived from an EMBL/GenBank/DDBJ whole genome shotgun (WGS) entry which is preliminary data.</text>
</comment>
<reference evidence="2 3" key="1">
    <citation type="journal article" date="2010" name="Int. J. Syst. Evol. Microbiol.">
        <title>Sphingopyxis bauzanensis sp. nov., a psychrophilic bacterium isolated from soil.</title>
        <authorList>
            <person name="Zhang D.C."/>
            <person name="Liu H.C."/>
            <person name="Xin Y.H."/>
            <person name="Zhou Y.G."/>
            <person name="Schinner F."/>
            <person name="Margesin R."/>
        </authorList>
    </citation>
    <scope>NUCLEOTIDE SEQUENCE [LARGE SCALE GENOMIC DNA]</scope>
    <source>
        <strain evidence="2 3">DSM 22271</strain>
    </source>
</reference>